<proteinExistence type="predicted"/>
<gene>
    <name evidence="1" type="ORF">BV22DRAFT_1050884</name>
</gene>
<dbReference type="Proteomes" id="UP000790709">
    <property type="component" value="Unassembled WGS sequence"/>
</dbReference>
<comment type="caution">
    <text evidence="1">The sequence shown here is derived from an EMBL/GenBank/DDBJ whole genome shotgun (WGS) entry which is preliminary data.</text>
</comment>
<accession>A0ACB8B1N8</accession>
<organism evidence="1 2">
    <name type="scientific">Leucogyrophana mollusca</name>
    <dbReference type="NCBI Taxonomy" id="85980"/>
    <lineage>
        <taxon>Eukaryota</taxon>
        <taxon>Fungi</taxon>
        <taxon>Dikarya</taxon>
        <taxon>Basidiomycota</taxon>
        <taxon>Agaricomycotina</taxon>
        <taxon>Agaricomycetes</taxon>
        <taxon>Agaricomycetidae</taxon>
        <taxon>Boletales</taxon>
        <taxon>Boletales incertae sedis</taxon>
        <taxon>Leucogyrophana</taxon>
    </lineage>
</organism>
<evidence type="ECO:0000313" key="2">
    <source>
        <dbReference type="Proteomes" id="UP000790709"/>
    </source>
</evidence>
<sequence length="383" mass="43707">MSLPHAEKYWKMGLSDIQITELLQNHYDQSLYGLSVSTFKRWRKDSWGWLSTRQQQHDNTTIAVSVEEIQSWFPKVGARSMVNILRQDYGKNIPEKVVLDHLRAIEPAAVQSHKAKHFKRKRFWAAGLPLVTQSDPGSENYSVANCQPLCTIDLTHPSLILFNIGGCTTKFTPGFEDILDKGLNNGLYDPDDPLEKLVFLWLAIPWLQKELDAWVHRFNTTKRHTDTKKTLPCGIPELIRTLPERYGTLDLKVHVPEELLEEMENQWVPAAHPVFKLVPSIFDEQARLLYGAIGAPEVSSATFWDVYQDLLFVFQSRRAELPFDTLLEPYSVPNNDNNIALLSGLKNLCYGENVLGNYGYEYMGGLADPPVQEWHWGGVGQKV</sequence>
<dbReference type="EMBL" id="MU266639">
    <property type="protein sequence ID" value="KAH7919680.1"/>
    <property type="molecule type" value="Genomic_DNA"/>
</dbReference>
<evidence type="ECO:0000313" key="1">
    <source>
        <dbReference type="EMBL" id="KAH7919680.1"/>
    </source>
</evidence>
<reference evidence="1" key="1">
    <citation type="journal article" date="2021" name="New Phytol.">
        <title>Evolutionary innovations through gain and loss of genes in the ectomycorrhizal Boletales.</title>
        <authorList>
            <person name="Wu G."/>
            <person name="Miyauchi S."/>
            <person name="Morin E."/>
            <person name="Kuo A."/>
            <person name="Drula E."/>
            <person name="Varga T."/>
            <person name="Kohler A."/>
            <person name="Feng B."/>
            <person name="Cao Y."/>
            <person name="Lipzen A."/>
            <person name="Daum C."/>
            <person name="Hundley H."/>
            <person name="Pangilinan J."/>
            <person name="Johnson J."/>
            <person name="Barry K."/>
            <person name="LaButti K."/>
            <person name="Ng V."/>
            <person name="Ahrendt S."/>
            <person name="Min B."/>
            <person name="Choi I.G."/>
            <person name="Park H."/>
            <person name="Plett J.M."/>
            <person name="Magnuson J."/>
            <person name="Spatafora J.W."/>
            <person name="Nagy L.G."/>
            <person name="Henrissat B."/>
            <person name="Grigoriev I.V."/>
            <person name="Yang Z.L."/>
            <person name="Xu J."/>
            <person name="Martin F.M."/>
        </authorList>
    </citation>
    <scope>NUCLEOTIDE SEQUENCE</scope>
    <source>
        <strain evidence="1">KUC20120723A-06</strain>
    </source>
</reference>
<keyword evidence="2" id="KW-1185">Reference proteome</keyword>
<protein>
    <submittedName>
        <fullName evidence="1">Uncharacterized protein</fullName>
    </submittedName>
</protein>
<name>A0ACB8B1N8_9AGAM</name>